<gene>
    <name evidence="2" type="ORF">NEMBOFW57_004507</name>
</gene>
<dbReference type="EMBL" id="JAHCVI010000001">
    <property type="protein sequence ID" value="KAG7294435.1"/>
    <property type="molecule type" value="Genomic_DNA"/>
</dbReference>
<reference evidence="2" key="1">
    <citation type="submission" date="2023-02" db="EMBL/GenBank/DDBJ databases">
        <authorList>
            <person name="Palmer J.M."/>
        </authorList>
    </citation>
    <scope>NUCLEOTIDE SEQUENCE</scope>
    <source>
        <strain evidence="2">FW57</strain>
    </source>
</reference>
<dbReference type="PANTHER" id="PTHR24148:SF73">
    <property type="entry name" value="HET DOMAIN PROTEIN (AFU_ORTHOLOGUE AFUA_8G01020)"/>
    <property type="match status" value="1"/>
</dbReference>
<dbReference type="PANTHER" id="PTHR24148">
    <property type="entry name" value="ANKYRIN REPEAT DOMAIN-CONTAINING PROTEIN 39 HOMOLOG-RELATED"/>
    <property type="match status" value="1"/>
</dbReference>
<feature type="domain" description="Heterokaryon incompatibility" evidence="1">
    <location>
        <begin position="12"/>
        <end position="104"/>
    </location>
</feature>
<dbReference type="Proteomes" id="UP001197093">
    <property type="component" value="Unassembled WGS sequence"/>
</dbReference>
<protein>
    <recommendedName>
        <fullName evidence="1">Heterokaryon incompatibility domain-containing protein</fullName>
    </recommendedName>
</protein>
<sequence>MRLNGVGFDLPVWIDAVCINQSDTLEKSVQVGMMGSIYHSAAWVAICLEGGDALSIMQNFYGVLPTAREQKFDASGVDIFERWQQAVYSVLENPYFTRMWIVQEIGLARDIRLYSYGQVDTLAWEDLERQSYDWRGRMMSLGRFPWSQTTSDEADLERALKQLADTRTEMGTHKTYTSQTRPQSLTLTGLMGDHWGRRCENPRDKIYAVLPMLKHIGAFDAHRTVVPDYSKPLLDVPREYVEAIIFPAEPERRNSLATGYELWSGLKVFESLAIASPAPRSAILTA</sequence>
<comment type="caution">
    <text evidence="2">The sequence shown here is derived from an EMBL/GenBank/DDBJ whole genome shotgun (WGS) entry which is preliminary data.</text>
</comment>
<evidence type="ECO:0000259" key="1">
    <source>
        <dbReference type="Pfam" id="PF06985"/>
    </source>
</evidence>
<dbReference type="Pfam" id="PF06985">
    <property type="entry name" value="HET"/>
    <property type="match status" value="1"/>
</dbReference>
<accession>A0AAD4I5P1</accession>
<dbReference type="AlphaFoldDB" id="A0AAD4I5P1"/>
<name>A0AAD4I5P1_9PEZI</name>
<evidence type="ECO:0000313" key="2">
    <source>
        <dbReference type="EMBL" id="KAG7294435.1"/>
    </source>
</evidence>
<proteinExistence type="predicted"/>
<dbReference type="InterPro" id="IPR052895">
    <property type="entry name" value="HetReg/Transcr_Mod"/>
</dbReference>
<evidence type="ECO:0000313" key="3">
    <source>
        <dbReference type="Proteomes" id="UP001197093"/>
    </source>
</evidence>
<organism evidence="2 3">
    <name type="scientific">Staphylotrichum longicolle</name>
    <dbReference type="NCBI Taxonomy" id="669026"/>
    <lineage>
        <taxon>Eukaryota</taxon>
        <taxon>Fungi</taxon>
        <taxon>Dikarya</taxon>
        <taxon>Ascomycota</taxon>
        <taxon>Pezizomycotina</taxon>
        <taxon>Sordariomycetes</taxon>
        <taxon>Sordariomycetidae</taxon>
        <taxon>Sordariales</taxon>
        <taxon>Chaetomiaceae</taxon>
        <taxon>Staphylotrichum</taxon>
    </lineage>
</organism>
<keyword evidence="3" id="KW-1185">Reference proteome</keyword>
<dbReference type="InterPro" id="IPR010730">
    <property type="entry name" value="HET"/>
</dbReference>